<gene>
    <name evidence="13" type="primary">lpxK</name>
    <name evidence="14" type="ORF">SOIL9_08170</name>
</gene>
<evidence type="ECO:0000256" key="9">
    <source>
        <dbReference type="ARBA" id="ARBA00022777"/>
    </source>
</evidence>
<evidence type="ECO:0000256" key="12">
    <source>
        <dbReference type="ARBA" id="ARBA00029757"/>
    </source>
</evidence>
<keyword evidence="8 13" id="KW-0547">Nucleotide-binding</keyword>
<dbReference type="RefSeq" id="WP_162671120.1">
    <property type="nucleotide sequence ID" value="NZ_LR593886.1"/>
</dbReference>
<feature type="binding site" evidence="13">
    <location>
        <begin position="46"/>
        <end position="53"/>
    </location>
    <ligand>
        <name>ATP</name>
        <dbReference type="ChEBI" id="CHEBI:30616"/>
    </ligand>
</feature>
<dbReference type="AlphaFoldDB" id="A0A6P2DA57"/>
<evidence type="ECO:0000256" key="6">
    <source>
        <dbReference type="ARBA" id="ARBA00022556"/>
    </source>
</evidence>
<dbReference type="KEGG" id="gms:SOIL9_08170"/>
<evidence type="ECO:0000313" key="15">
    <source>
        <dbReference type="Proteomes" id="UP000464178"/>
    </source>
</evidence>
<evidence type="ECO:0000256" key="8">
    <source>
        <dbReference type="ARBA" id="ARBA00022741"/>
    </source>
</evidence>
<evidence type="ECO:0000256" key="3">
    <source>
        <dbReference type="ARBA" id="ARBA00012071"/>
    </source>
</evidence>
<keyword evidence="10 13" id="KW-0067">ATP-binding</keyword>
<dbReference type="EC" id="2.7.1.130" evidence="3 13"/>
<evidence type="ECO:0000256" key="11">
    <source>
        <dbReference type="ARBA" id="ARBA00023098"/>
    </source>
</evidence>
<dbReference type="InterPro" id="IPR027417">
    <property type="entry name" value="P-loop_NTPase"/>
</dbReference>
<dbReference type="GO" id="GO:0005524">
    <property type="term" value="F:ATP binding"/>
    <property type="evidence" value="ECO:0007669"/>
    <property type="project" value="UniProtKB-UniRule"/>
</dbReference>
<evidence type="ECO:0000256" key="1">
    <source>
        <dbReference type="ARBA" id="ARBA00002274"/>
    </source>
</evidence>
<organism evidence="14 15">
    <name type="scientific">Gemmata massiliana</name>
    <dbReference type="NCBI Taxonomy" id="1210884"/>
    <lineage>
        <taxon>Bacteria</taxon>
        <taxon>Pseudomonadati</taxon>
        <taxon>Planctomycetota</taxon>
        <taxon>Planctomycetia</taxon>
        <taxon>Gemmatales</taxon>
        <taxon>Gemmataceae</taxon>
        <taxon>Gemmata</taxon>
    </lineage>
</organism>
<reference evidence="14 15" key="1">
    <citation type="submission" date="2019-05" db="EMBL/GenBank/DDBJ databases">
        <authorList>
            <consortium name="Science for Life Laboratories"/>
        </authorList>
    </citation>
    <scope>NUCLEOTIDE SEQUENCE [LARGE SCALE GENOMIC DNA]</scope>
    <source>
        <strain evidence="14">Soil9</strain>
    </source>
</reference>
<dbReference type="HAMAP" id="MF_00409">
    <property type="entry name" value="LpxK"/>
    <property type="match status" value="1"/>
</dbReference>
<dbReference type="PANTHER" id="PTHR42724:SF1">
    <property type="entry name" value="TETRAACYLDISACCHARIDE 4'-KINASE, MITOCHONDRIAL-RELATED"/>
    <property type="match status" value="1"/>
</dbReference>
<dbReference type="GO" id="GO:0009245">
    <property type="term" value="P:lipid A biosynthetic process"/>
    <property type="evidence" value="ECO:0007669"/>
    <property type="project" value="UniProtKB-UniRule"/>
</dbReference>
<evidence type="ECO:0000256" key="7">
    <source>
        <dbReference type="ARBA" id="ARBA00022679"/>
    </source>
</evidence>
<dbReference type="GO" id="GO:0009029">
    <property type="term" value="F:lipid-A 4'-kinase activity"/>
    <property type="evidence" value="ECO:0007669"/>
    <property type="project" value="UniProtKB-UniRule"/>
</dbReference>
<name>A0A6P2DA57_9BACT</name>
<evidence type="ECO:0000256" key="4">
    <source>
        <dbReference type="ARBA" id="ARBA00016436"/>
    </source>
</evidence>
<keyword evidence="5 13" id="KW-0444">Lipid biosynthesis</keyword>
<evidence type="ECO:0000256" key="13">
    <source>
        <dbReference type="HAMAP-Rule" id="MF_00409"/>
    </source>
</evidence>
<evidence type="ECO:0000313" key="14">
    <source>
        <dbReference type="EMBL" id="VTR97245.1"/>
    </source>
</evidence>
<dbReference type="PANTHER" id="PTHR42724">
    <property type="entry name" value="TETRAACYLDISACCHARIDE 4'-KINASE"/>
    <property type="match status" value="1"/>
</dbReference>
<accession>A0A6P2DA57</accession>
<dbReference type="GO" id="GO:0009244">
    <property type="term" value="P:lipopolysaccharide core region biosynthetic process"/>
    <property type="evidence" value="ECO:0007669"/>
    <property type="project" value="TreeGrafter"/>
</dbReference>
<keyword evidence="7 13" id="KW-0808">Transferase</keyword>
<comment type="function">
    <text evidence="1 13">Transfers the gamma-phosphate of ATP to the 4'-position of a tetraacyldisaccharide 1-phosphate intermediate (termed DS-1-P) to form tetraacyldisaccharide 1,4'-bis-phosphate (lipid IVA).</text>
</comment>
<proteinExistence type="inferred from homology"/>
<comment type="catalytic activity">
    <reaction evidence="13">
        <text>a lipid A disaccharide + ATP = a lipid IVA + ADP + H(+)</text>
        <dbReference type="Rhea" id="RHEA:67840"/>
        <dbReference type="ChEBI" id="CHEBI:15378"/>
        <dbReference type="ChEBI" id="CHEBI:30616"/>
        <dbReference type="ChEBI" id="CHEBI:176343"/>
        <dbReference type="ChEBI" id="CHEBI:176425"/>
        <dbReference type="ChEBI" id="CHEBI:456216"/>
        <dbReference type="EC" id="2.7.1.130"/>
    </reaction>
</comment>
<keyword evidence="15" id="KW-1185">Reference proteome</keyword>
<protein>
    <recommendedName>
        <fullName evidence="4 13">Tetraacyldisaccharide 4'-kinase</fullName>
        <ecNumber evidence="3 13">2.7.1.130</ecNumber>
    </recommendedName>
    <alternativeName>
        <fullName evidence="12 13">Lipid A 4'-kinase</fullName>
    </alternativeName>
</protein>
<evidence type="ECO:0000256" key="5">
    <source>
        <dbReference type="ARBA" id="ARBA00022516"/>
    </source>
</evidence>
<dbReference type="InterPro" id="IPR003758">
    <property type="entry name" value="LpxK"/>
</dbReference>
<dbReference type="SUPFAM" id="SSF52540">
    <property type="entry name" value="P-loop containing nucleoside triphosphate hydrolases"/>
    <property type="match status" value="1"/>
</dbReference>
<keyword evidence="11 13" id="KW-0443">Lipid metabolism</keyword>
<keyword evidence="9 13" id="KW-0418">Kinase</keyword>
<dbReference type="Proteomes" id="UP000464178">
    <property type="component" value="Chromosome"/>
</dbReference>
<dbReference type="EMBL" id="LR593886">
    <property type="protein sequence ID" value="VTR97245.1"/>
    <property type="molecule type" value="Genomic_DNA"/>
</dbReference>
<evidence type="ECO:0000256" key="10">
    <source>
        <dbReference type="ARBA" id="ARBA00022840"/>
    </source>
</evidence>
<dbReference type="NCBIfam" id="TIGR00682">
    <property type="entry name" value="lpxK"/>
    <property type="match status" value="1"/>
</dbReference>
<dbReference type="GO" id="GO:0005886">
    <property type="term" value="C:plasma membrane"/>
    <property type="evidence" value="ECO:0007669"/>
    <property type="project" value="TreeGrafter"/>
</dbReference>
<sequence length="335" mass="37535">MFARAGLRVASWPYGLAMRARNRAFDRGWNRTHTAAVPVVSVGNLTLGGTGKTPCVEWVARFFRERDQQVTILSRGYGAETGRNDEAMVLEENLPDVPHLQDSDRVRLAETAVEELEAELLVLDDGFQHRRLHRDLDIVLIDTTHPPMRDYQFPRGTLREPASGLRRAGAILLTRCDQIPEAEVEAIRAWVTRRFPQVPIATTEHRPTELVGYNEANEEVHELVESLGGKTVGGFCGIGNPVAFRHTLESLGACTTDFRTFPDHHAYTREDVDDLNHWAARLPSDAVIVTTQKDWVKLRIPTLGGRPLRAVRIGLHFRDGEAAFAEVLERVTPTA</sequence>
<dbReference type="Pfam" id="PF02606">
    <property type="entry name" value="LpxK"/>
    <property type="match status" value="1"/>
</dbReference>
<comment type="pathway">
    <text evidence="2 13">Glycolipid biosynthesis; lipid IV(A) biosynthesis; lipid IV(A) from (3R)-3-hydroxytetradecanoyl-[acyl-carrier-protein] and UDP-N-acetyl-alpha-D-glucosamine: step 6/6.</text>
</comment>
<dbReference type="UniPathway" id="UPA00359">
    <property type="reaction ID" value="UER00482"/>
</dbReference>
<comment type="similarity">
    <text evidence="13">Belongs to the LpxK family.</text>
</comment>
<keyword evidence="6 13" id="KW-0441">Lipid A biosynthesis</keyword>
<evidence type="ECO:0000256" key="2">
    <source>
        <dbReference type="ARBA" id="ARBA00004870"/>
    </source>
</evidence>